<reference evidence="1" key="1">
    <citation type="journal article" date="2003" name="Genome Biol.">
        <title>An integrated gene annotation and transcriptional profiling approach towards the full gene content of the Drosophila genome.</title>
        <authorList>
            <person name="Hild M."/>
            <person name="Beckmann B."/>
            <person name="Haas S.A."/>
            <person name="Koch B."/>
            <person name="Solovyev V."/>
            <person name="Busold C."/>
            <person name="Fellenberg K."/>
            <person name="Boutros M."/>
            <person name="Vingron M."/>
            <person name="Sauer F."/>
            <person name="Hoheisel J.D."/>
            <person name="Paro R."/>
        </authorList>
    </citation>
    <scope>NUCLEOTIDE SEQUENCE</scope>
</reference>
<dbReference type="EMBL" id="BK003860">
    <property type="protein sequence ID" value="DAA02558.1"/>
    <property type="molecule type" value="Genomic_DNA"/>
</dbReference>
<dbReference type="AlphaFoldDB" id="Q6IGA6"/>
<evidence type="ECO:0000313" key="1">
    <source>
        <dbReference type="EMBL" id="DAA02558.1"/>
    </source>
</evidence>
<organism evidence="1">
    <name type="scientific">Drosophila melanogaster</name>
    <name type="common">Fruit fly</name>
    <dbReference type="NCBI Taxonomy" id="7227"/>
    <lineage>
        <taxon>Eukaryota</taxon>
        <taxon>Metazoa</taxon>
        <taxon>Ecdysozoa</taxon>
        <taxon>Arthropoda</taxon>
        <taxon>Hexapoda</taxon>
        <taxon>Insecta</taxon>
        <taxon>Pterygota</taxon>
        <taxon>Neoptera</taxon>
        <taxon>Endopterygota</taxon>
        <taxon>Diptera</taxon>
        <taxon>Brachycera</taxon>
        <taxon>Muscomorpha</taxon>
        <taxon>Ephydroidea</taxon>
        <taxon>Drosophilidae</taxon>
        <taxon>Drosophila</taxon>
        <taxon>Sophophora</taxon>
    </lineage>
</organism>
<proteinExistence type="predicted"/>
<accession>Q6IGA6</accession>
<sequence>MIDNQGLFISPLQCSCFGCNNLRKLAKVFYGHHHRLTLCPLLHSSDKGAVALRSGLLSGNVEILMKSLAAGRSSVRRFFRPFVTCHLGKLVGIIHSLSFKALAKARSGLPPSRCSDPA</sequence>
<protein>
    <submittedName>
        <fullName evidence="1">HDC06795</fullName>
    </submittedName>
</protein>
<gene>
    <name evidence="1" type="ORF">HDC06795</name>
</gene>
<name>Q6IGA6_DROME</name>